<comment type="caution">
    <text evidence="2">The sequence shown here is derived from an EMBL/GenBank/DDBJ whole genome shotgun (WGS) entry which is preliminary data.</text>
</comment>
<gene>
    <name evidence="2" type="ORF">B296_00029698</name>
</gene>
<name>A0A426Z3I6_ENSVE</name>
<evidence type="ECO:0000313" key="2">
    <source>
        <dbReference type="EMBL" id="RRT58526.1"/>
    </source>
</evidence>
<evidence type="ECO:0000256" key="1">
    <source>
        <dbReference type="SAM" id="MobiDB-lite"/>
    </source>
</evidence>
<feature type="region of interest" description="Disordered" evidence="1">
    <location>
        <begin position="158"/>
        <end position="203"/>
    </location>
</feature>
<feature type="region of interest" description="Disordered" evidence="1">
    <location>
        <begin position="61"/>
        <end position="105"/>
    </location>
</feature>
<evidence type="ECO:0000313" key="3">
    <source>
        <dbReference type="Proteomes" id="UP000287651"/>
    </source>
</evidence>
<reference evidence="2 3" key="1">
    <citation type="journal article" date="2014" name="Agronomy (Basel)">
        <title>A Draft Genome Sequence for Ensete ventricosum, the Drought-Tolerant Tree Against Hunger.</title>
        <authorList>
            <person name="Harrison J."/>
            <person name="Moore K.A."/>
            <person name="Paszkiewicz K."/>
            <person name="Jones T."/>
            <person name="Grant M."/>
            <person name="Ambacheew D."/>
            <person name="Muzemil S."/>
            <person name="Studholme D.J."/>
        </authorList>
    </citation>
    <scope>NUCLEOTIDE SEQUENCE [LARGE SCALE GENOMIC DNA]</scope>
</reference>
<feature type="region of interest" description="Disordered" evidence="1">
    <location>
        <begin position="1"/>
        <end position="26"/>
    </location>
</feature>
<organism evidence="2 3">
    <name type="scientific">Ensete ventricosum</name>
    <name type="common">Abyssinian banana</name>
    <name type="synonym">Musa ensete</name>
    <dbReference type="NCBI Taxonomy" id="4639"/>
    <lineage>
        <taxon>Eukaryota</taxon>
        <taxon>Viridiplantae</taxon>
        <taxon>Streptophyta</taxon>
        <taxon>Embryophyta</taxon>
        <taxon>Tracheophyta</taxon>
        <taxon>Spermatophyta</taxon>
        <taxon>Magnoliopsida</taxon>
        <taxon>Liliopsida</taxon>
        <taxon>Zingiberales</taxon>
        <taxon>Musaceae</taxon>
        <taxon>Ensete</taxon>
    </lineage>
</organism>
<feature type="compositionally biased region" description="Basic and acidic residues" evidence="1">
    <location>
        <begin position="80"/>
        <end position="105"/>
    </location>
</feature>
<sequence>MTPASSKTRAKAPASSGERATPILSHASRSCEYPITSSPSFSSFCLSDSTFTSRISRFASANVIDSAEPLPPAPALGEGEGEREPESERDEQKRMARGRDGRIERFAGLQLVVPSEPPRRVRKRERADEEEERHIAMVRCAMGRGRVIGMRQYRWVESGKGKKQGGVGLRQGRPRKGSKAENGITGRSQRGAPNHIIVTPGQG</sequence>
<dbReference type="Proteomes" id="UP000287651">
    <property type="component" value="Unassembled WGS sequence"/>
</dbReference>
<protein>
    <submittedName>
        <fullName evidence="2">Uncharacterized protein</fullName>
    </submittedName>
</protein>
<dbReference type="AlphaFoldDB" id="A0A426Z3I6"/>
<accession>A0A426Z3I6</accession>
<dbReference type="EMBL" id="AMZH03008637">
    <property type="protein sequence ID" value="RRT58526.1"/>
    <property type="molecule type" value="Genomic_DNA"/>
</dbReference>
<proteinExistence type="predicted"/>